<evidence type="ECO:0000313" key="8">
    <source>
        <dbReference type="Proteomes" id="UP000249341"/>
    </source>
</evidence>
<dbReference type="OrthoDB" id="7584869at2"/>
<feature type="transmembrane region" description="Helical" evidence="5">
    <location>
        <begin position="371"/>
        <end position="392"/>
    </location>
</feature>
<dbReference type="SUPFAM" id="SSF103473">
    <property type="entry name" value="MFS general substrate transporter"/>
    <property type="match status" value="1"/>
</dbReference>
<feature type="transmembrane region" description="Helical" evidence="5">
    <location>
        <begin position="62"/>
        <end position="85"/>
    </location>
</feature>
<dbReference type="AlphaFoldDB" id="A0A327YY55"/>
<feature type="transmembrane region" description="Helical" evidence="5">
    <location>
        <begin position="26"/>
        <end position="50"/>
    </location>
</feature>
<proteinExistence type="predicted"/>
<dbReference type="PANTHER" id="PTHR23528:SF1">
    <property type="entry name" value="MAJOR FACILITATOR SUPERFAMILY (MFS) PROFILE DOMAIN-CONTAINING PROTEIN"/>
    <property type="match status" value="1"/>
</dbReference>
<dbReference type="GO" id="GO:0005886">
    <property type="term" value="C:plasma membrane"/>
    <property type="evidence" value="ECO:0007669"/>
    <property type="project" value="UniProtKB-SubCell"/>
</dbReference>
<dbReference type="PANTHER" id="PTHR23528">
    <property type="match status" value="1"/>
</dbReference>
<protein>
    <submittedName>
        <fullName evidence="7">Na+/melibiose symporter-like transporter</fullName>
    </submittedName>
</protein>
<feature type="transmembrane region" description="Helical" evidence="5">
    <location>
        <begin position="404"/>
        <end position="423"/>
    </location>
</feature>
<evidence type="ECO:0000256" key="2">
    <source>
        <dbReference type="ARBA" id="ARBA00022692"/>
    </source>
</evidence>
<feature type="transmembrane region" description="Helical" evidence="5">
    <location>
        <begin position="97"/>
        <end position="114"/>
    </location>
</feature>
<organism evidence="7 8">
    <name type="scientific">Actinoplanes lutulentus</name>
    <dbReference type="NCBI Taxonomy" id="1287878"/>
    <lineage>
        <taxon>Bacteria</taxon>
        <taxon>Bacillati</taxon>
        <taxon>Actinomycetota</taxon>
        <taxon>Actinomycetes</taxon>
        <taxon>Micromonosporales</taxon>
        <taxon>Micromonosporaceae</taxon>
        <taxon>Actinoplanes</taxon>
    </lineage>
</organism>
<comment type="subcellular location">
    <subcellularLocation>
        <location evidence="1">Cell membrane</location>
        <topology evidence="1">Multi-pass membrane protein</topology>
    </subcellularLocation>
</comment>
<accession>A0A327YY55</accession>
<evidence type="ECO:0000256" key="4">
    <source>
        <dbReference type="ARBA" id="ARBA00023136"/>
    </source>
</evidence>
<sequence>MALLPAGPTPDLPIDKVRPPVGARYVWLNIAAMFGVYLAFVTPIALSLAIKVGQLAPGREEYLGYIIGVGSLAAIIANPIVGTLSDRLRSRFGQRRPFLLLGTAIGLIALVVIVQSSSVLVLGLGWMLAQAGWAPVITLLLTSQADQLPEEQRGRVAGLGGVVTQMAPVVGVLLVGGFAGNSLLLFLVPGIVGALAVLSFVLFVPEADNRDVPRSDVPLSAGSLLRTYTFSPRRHPDFAWNWLGKFLVMFGITLNTTFTAFFLADRLDVSVEEVAGTVAIMGIGGIATGMAGAIGGGFLSDRLKRRRIFVLVGTAIFAGGAVLLAFAPSMPLIIVASLIGTLGLGAFSSVDQALTLDVLPDRDTDAGRYMGVFAFATTSAQGIAPFIAPAFLAIGASGGDKNYTLLYLVAAVVTLAGGLTIATRIKNVR</sequence>
<dbReference type="InterPro" id="IPR011701">
    <property type="entry name" value="MFS"/>
</dbReference>
<feature type="transmembrane region" description="Helical" evidence="5">
    <location>
        <begin position="120"/>
        <end position="142"/>
    </location>
</feature>
<dbReference type="PROSITE" id="PS50850">
    <property type="entry name" value="MFS"/>
    <property type="match status" value="1"/>
</dbReference>
<comment type="caution">
    <text evidence="7">The sequence shown here is derived from an EMBL/GenBank/DDBJ whole genome shotgun (WGS) entry which is preliminary data.</text>
</comment>
<feature type="transmembrane region" description="Helical" evidence="5">
    <location>
        <begin position="154"/>
        <end position="178"/>
    </location>
</feature>
<feature type="transmembrane region" description="Helical" evidence="5">
    <location>
        <begin position="242"/>
        <end position="263"/>
    </location>
</feature>
<gene>
    <name evidence="7" type="ORF">B0I29_12730</name>
</gene>
<dbReference type="InterPro" id="IPR020846">
    <property type="entry name" value="MFS_dom"/>
</dbReference>
<evidence type="ECO:0000256" key="5">
    <source>
        <dbReference type="SAM" id="Phobius"/>
    </source>
</evidence>
<dbReference type="Pfam" id="PF07690">
    <property type="entry name" value="MFS_1"/>
    <property type="match status" value="1"/>
</dbReference>
<feature type="transmembrane region" description="Helical" evidence="5">
    <location>
        <begin position="275"/>
        <end position="296"/>
    </location>
</feature>
<dbReference type="EMBL" id="QLMJ01000027">
    <property type="protein sequence ID" value="RAK26440.1"/>
    <property type="molecule type" value="Genomic_DNA"/>
</dbReference>
<evidence type="ECO:0000259" key="6">
    <source>
        <dbReference type="PROSITE" id="PS50850"/>
    </source>
</evidence>
<dbReference type="RefSeq" id="WP_111654561.1">
    <property type="nucleotide sequence ID" value="NZ_JACHWI010000006.1"/>
</dbReference>
<feature type="transmembrane region" description="Helical" evidence="5">
    <location>
        <begin position="332"/>
        <end position="350"/>
    </location>
</feature>
<keyword evidence="2 5" id="KW-0812">Transmembrane</keyword>
<name>A0A327YY55_9ACTN</name>
<dbReference type="InterPro" id="IPR036259">
    <property type="entry name" value="MFS_trans_sf"/>
</dbReference>
<feature type="transmembrane region" description="Helical" evidence="5">
    <location>
        <begin position="308"/>
        <end position="326"/>
    </location>
</feature>
<dbReference type="Proteomes" id="UP000249341">
    <property type="component" value="Unassembled WGS sequence"/>
</dbReference>
<dbReference type="GO" id="GO:0022857">
    <property type="term" value="F:transmembrane transporter activity"/>
    <property type="evidence" value="ECO:0007669"/>
    <property type="project" value="InterPro"/>
</dbReference>
<evidence type="ECO:0000256" key="3">
    <source>
        <dbReference type="ARBA" id="ARBA00022989"/>
    </source>
</evidence>
<evidence type="ECO:0000313" key="7">
    <source>
        <dbReference type="EMBL" id="RAK26440.1"/>
    </source>
</evidence>
<feature type="transmembrane region" description="Helical" evidence="5">
    <location>
        <begin position="184"/>
        <end position="204"/>
    </location>
</feature>
<keyword evidence="4 5" id="KW-0472">Membrane</keyword>
<feature type="domain" description="Major facilitator superfamily (MFS) profile" evidence="6">
    <location>
        <begin position="28"/>
        <end position="429"/>
    </location>
</feature>
<keyword evidence="8" id="KW-1185">Reference proteome</keyword>
<evidence type="ECO:0000256" key="1">
    <source>
        <dbReference type="ARBA" id="ARBA00004651"/>
    </source>
</evidence>
<dbReference type="Gene3D" id="1.20.1250.20">
    <property type="entry name" value="MFS general substrate transporter like domains"/>
    <property type="match status" value="2"/>
</dbReference>
<keyword evidence="3 5" id="KW-1133">Transmembrane helix</keyword>
<reference evidence="7 8" key="1">
    <citation type="submission" date="2018-06" db="EMBL/GenBank/DDBJ databases">
        <title>Genomic Encyclopedia of Type Strains, Phase III (KMG-III): the genomes of soil and plant-associated and newly described type strains.</title>
        <authorList>
            <person name="Whitman W."/>
        </authorList>
    </citation>
    <scope>NUCLEOTIDE SEQUENCE [LARGE SCALE GENOMIC DNA]</scope>
    <source>
        <strain evidence="7 8">CGMCC 4.7090</strain>
    </source>
</reference>